<keyword evidence="15" id="KW-1185">Reference proteome</keyword>
<dbReference type="EC" id="6.1.1.4" evidence="3"/>
<dbReference type="GO" id="GO:0004823">
    <property type="term" value="F:leucine-tRNA ligase activity"/>
    <property type="evidence" value="ECO:0007669"/>
    <property type="project" value="UniProtKB-EC"/>
</dbReference>
<evidence type="ECO:0000256" key="3">
    <source>
        <dbReference type="ARBA" id="ARBA00013164"/>
    </source>
</evidence>
<evidence type="ECO:0000256" key="8">
    <source>
        <dbReference type="ARBA" id="ARBA00023146"/>
    </source>
</evidence>
<evidence type="ECO:0000313" key="15">
    <source>
        <dbReference type="Proteomes" id="UP001168990"/>
    </source>
</evidence>
<name>A0AA39KLQ7_9HYME</name>
<feature type="domain" description="Aminoacyl-tRNA synthetase class Ia" evidence="12">
    <location>
        <begin position="45"/>
        <end position="243"/>
    </location>
</feature>
<evidence type="ECO:0000256" key="1">
    <source>
        <dbReference type="ARBA" id="ARBA00004173"/>
    </source>
</evidence>
<dbReference type="InterPro" id="IPR009080">
    <property type="entry name" value="tRNAsynth_Ia_anticodon-bd"/>
</dbReference>
<dbReference type="PRINTS" id="PR00985">
    <property type="entry name" value="TRNASYNTHLEU"/>
</dbReference>
<dbReference type="InterPro" id="IPR013155">
    <property type="entry name" value="M/V/L/I-tRNA-synth_anticd-bd"/>
</dbReference>
<keyword evidence="8 11" id="KW-0030">Aminoacyl-tRNA synthetase</keyword>
<keyword evidence="5 11" id="KW-0547">Nucleotide-binding</keyword>
<keyword evidence="7 11" id="KW-0648">Protein biosynthesis</keyword>
<protein>
    <recommendedName>
        <fullName evidence="3">leucine--tRNA ligase</fullName>
        <ecNumber evidence="3">6.1.1.4</ecNumber>
    </recommendedName>
    <alternativeName>
        <fullName evidence="9">Leucyl-tRNA synthetase</fullName>
    </alternativeName>
</protein>
<dbReference type="GO" id="GO:0006429">
    <property type="term" value="P:leucyl-tRNA aminoacylation"/>
    <property type="evidence" value="ECO:0007669"/>
    <property type="project" value="InterPro"/>
</dbReference>
<dbReference type="InterPro" id="IPR009008">
    <property type="entry name" value="Val/Leu/Ile-tRNA-synth_edit"/>
</dbReference>
<dbReference type="GO" id="GO:0002161">
    <property type="term" value="F:aminoacyl-tRNA deacylase activity"/>
    <property type="evidence" value="ECO:0007669"/>
    <property type="project" value="InterPro"/>
</dbReference>
<evidence type="ECO:0000256" key="7">
    <source>
        <dbReference type="ARBA" id="ARBA00022917"/>
    </source>
</evidence>
<evidence type="ECO:0000259" key="13">
    <source>
        <dbReference type="Pfam" id="PF08264"/>
    </source>
</evidence>
<feature type="domain" description="Aminoacyl-tRNA synthetase class Ia" evidence="12">
    <location>
        <begin position="410"/>
        <end position="566"/>
    </location>
</feature>
<dbReference type="Gene3D" id="1.10.730.10">
    <property type="entry name" value="Isoleucyl-tRNA Synthetase, Domain 1"/>
    <property type="match status" value="1"/>
</dbReference>
<dbReference type="GO" id="GO:0032543">
    <property type="term" value="P:mitochondrial translation"/>
    <property type="evidence" value="ECO:0007669"/>
    <property type="project" value="TreeGrafter"/>
</dbReference>
<dbReference type="EMBL" id="JAQQBS010001422">
    <property type="protein sequence ID" value="KAK0165987.1"/>
    <property type="molecule type" value="Genomic_DNA"/>
</dbReference>
<organism evidence="14 15">
    <name type="scientific">Microctonus aethiopoides</name>
    <dbReference type="NCBI Taxonomy" id="144406"/>
    <lineage>
        <taxon>Eukaryota</taxon>
        <taxon>Metazoa</taxon>
        <taxon>Ecdysozoa</taxon>
        <taxon>Arthropoda</taxon>
        <taxon>Hexapoda</taxon>
        <taxon>Insecta</taxon>
        <taxon>Pterygota</taxon>
        <taxon>Neoptera</taxon>
        <taxon>Endopterygota</taxon>
        <taxon>Hymenoptera</taxon>
        <taxon>Apocrita</taxon>
        <taxon>Ichneumonoidea</taxon>
        <taxon>Braconidae</taxon>
        <taxon>Euphorinae</taxon>
        <taxon>Microctonus</taxon>
    </lineage>
</organism>
<reference evidence="14" key="1">
    <citation type="journal article" date="2023" name="bioRxiv">
        <title>Scaffold-level genome assemblies of two parasitoid biocontrol wasps reveal the parthenogenesis mechanism and an associated novel virus.</title>
        <authorList>
            <person name="Inwood S."/>
            <person name="Skelly J."/>
            <person name="Guhlin J."/>
            <person name="Harrop T."/>
            <person name="Goldson S."/>
            <person name="Dearden P."/>
        </authorList>
    </citation>
    <scope>NUCLEOTIDE SEQUENCE</scope>
    <source>
        <strain evidence="14">Irish</strain>
        <tissue evidence="14">Whole body</tissue>
    </source>
</reference>
<dbReference type="NCBIfam" id="TIGR00396">
    <property type="entry name" value="leuS_bact"/>
    <property type="match status" value="1"/>
</dbReference>
<comment type="similarity">
    <text evidence="2 11">Belongs to the class-I aminoacyl-tRNA synthetase family.</text>
</comment>
<dbReference type="Pfam" id="PF00133">
    <property type="entry name" value="tRNA-synt_1"/>
    <property type="match status" value="2"/>
</dbReference>
<evidence type="ECO:0000313" key="14">
    <source>
        <dbReference type="EMBL" id="KAK0165987.1"/>
    </source>
</evidence>
<dbReference type="InterPro" id="IPR002302">
    <property type="entry name" value="Leu-tRNA-ligase"/>
</dbReference>
<dbReference type="InterPro" id="IPR001412">
    <property type="entry name" value="aa-tRNA-synth_I_CS"/>
</dbReference>
<proteinExistence type="inferred from homology"/>
<dbReference type="SUPFAM" id="SSF52374">
    <property type="entry name" value="Nucleotidylyl transferase"/>
    <property type="match status" value="1"/>
</dbReference>
<dbReference type="PANTHER" id="PTHR43740:SF2">
    <property type="entry name" value="LEUCINE--TRNA LIGASE, MITOCHONDRIAL"/>
    <property type="match status" value="1"/>
</dbReference>
<dbReference type="Proteomes" id="UP001168990">
    <property type="component" value="Unassembled WGS sequence"/>
</dbReference>
<comment type="subcellular location">
    <subcellularLocation>
        <location evidence="1">Mitochondrion</location>
    </subcellularLocation>
</comment>
<sequence>MYCLKRNVNSANHKFINFILQRCASSGLGLWDVTIDNELRLKIEKYWQDKILNNKSRQDEEHKNEKEKYYVLSMFPYPSGSLHMGHVRVYSISDTVARFHRMKGRHVVHPMGWDAFGLPAENAALERKINAAEWTEKNISNMKAQLNLMGCDFDWERELATCNPNYYRWTQELFLKLYKRGLAYQSEAFVNWDPIDQTVLADEQVNHDGKSWRSGAKVEKKLLKQWFIKTTAFAKELYDGLDDKILKEWRDIKKIQRHWIGECTGTTIDFKLLCDIDNYPTTLTLWTDKPELIEHAKFVAVSKDNFLVKAQNDKCYDVESRYLNAKVINPFNNEELPIYFTKSIQFPRLRDNYLGIPCANEIDAEFSENVGIKYDKIAEFSDEEKKRKCDEVMKKAREEKIGGYPVSVSLRDWLISRQRYWGTPIPIIHCKNCGARPVPEKDLPVILPSKSSADNDGIPNLRQAIDWLKTSCPDCGEDAVREADTMDTFVDSSWYFMRYIDSKNTKEMFSKDKAAKYLPVDLYIGGKEHAALHLYYSRFVSYFLHSEGLLPTKEPFKQLLVQGMVNGLSFRVKNSGKYLKKDEVEMKGKVYVEKATGNSVVATWEKMSKSKFNGVDPMEMFSEYGPDTTRLIILADVAPISSRNWSTQTFPGILNWQQRLWLTIRYFLDRRKQNNQLEELDDSFNEKLKDDDAYMYDSRNYYIKGVTFNIIGSQQLSVAISKMQGLTNSLRKVSVKCLTHSREYERALATQIIMLAPFAPRFASELWAGFCSAPYHLINDDECIQRDKDVLEQIWPTVDMDYKLELDVFVNKTELVSIKVPRRILDNLSADTAAQMSMDNDEFKKFVGNKQIIDYKFIKAPDCDAKIYFQVMSQASNLKIENTA</sequence>
<dbReference type="FunFam" id="3.40.50.620:FF:000100">
    <property type="entry name" value="probable leucine--tRNA ligase, mitochondrial"/>
    <property type="match status" value="1"/>
</dbReference>
<feature type="domain" description="Methionyl/Valyl/Leucyl/Isoleucyl-tRNA synthetase anticodon-binding" evidence="13">
    <location>
        <begin position="694"/>
        <end position="803"/>
    </location>
</feature>
<reference evidence="14" key="2">
    <citation type="submission" date="2023-03" db="EMBL/GenBank/DDBJ databases">
        <authorList>
            <person name="Inwood S.N."/>
            <person name="Skelly J.G."/>
            <person name="Guhlin J."/>
            <person name="Harrop T.W.R."/>
            <person name="Goldson S.G."/>
            <person name="Dearden P.K."/>
        </authorList>
    </citation>
    <scope>NUCLEOTIDE SEQUENCE</scope>
    <source>
        <strain evidence="14">Irish</strain>
        <tissue evidence="14">Whole body</tissue>
    </source>
</reference>
<evidence type="ECO:0000256" key="6">
    <source>
        <dbReference type="ARBA" id="ARBA00022840"/>
    </source>
</evidence>
<dbReference type="GO" id="GO:0005524">
    <property type="term" value="F:ATP binding"/>
    <property type="evidence" value="ECO:0007669"/>
    <property type="project" value="UniProtKB-KW"/>
</dbReference>
<dbReference type="InterPro" id="IPR002300">
    <property type="entry name" value="aa-tRNA-synth_Ia"/>
</dbReference>
<dbReference type="FunFam" id="3.40.50.620:FF:000060">
    <property type="entry name" value="Leucine--tRNA ligase"/>
    <property type="match status" value="1"/>
</dbReference>
<dbReference type="SUPFAM" id="SSF50677">
    <property type="entry name" value="ValRS/IleRS/LeuRS editing domain"/>
    <property type="match status" value="1"/>
</dbReference>
<dbReference type="Gene3D" id="3.40.50.620">
    <property type="entry name" value="HUPs"/>
    <property type="match status" value="2"/>
</dbReference>
<evidence type="ECO:0000256" key="9">
    <source>
        <dbReference type="ARBA" id="ARBA00030520"/>
    </source>
</evidence>
<keyword evidence="4 11" id="KW-0436">Ligase</keyword>
<comment type="catalytic activity">
    <reaction evidence="10">
        <text>tRNA(Leu) + L-leucine + ATP = L-leucyl-tRNA(Leu) + AMP + diphosphate</text>
        <dbReference type="Rhea" id="RHEA:11688"/>
        <dbReference type="Rhea" id="RHEA-COMP:9613"/>
        <dbReference type="Rhea" id="RHEA-COMP:9622"/>
        <dbReference type="ChEBI" id="CHEBI:30616"/>
        <dbReference type="ChEBI" id="CHEBI:33019"/>
        <dbReference type="ChEBI" id="CHEBI:57427"/>
        <dbReference type="ChEBI" id="CHEBI:78442"/>
        <dbReference type="ChEBI" id="CHEBI:78494"/>
        <dbReference type="ChEBI" id="CHEBI:456215"/>
        <dbReference type="EC" id="6.1.1.4"/>
    </reaction>
</comment>
<keyword evidence="6 11" id="KW-0067">ATP-binding</keyword>
<evidence type="ECO:0000256" key="11">
    <source>
        <dbReference type="RuleBase" id="RU363035"/>
    </source>
</evidence>
<dbReference type="PROSITE" id="PS00178">
    <property type="entry name" value="AA_TRNA_LIGASE_I"/>
    <property type="match status" value="1"/>
</dbReference>
<dbReference type="SUPFAM" id="SSF47323">
    <property type="entry name" value="Anticodon-binding domain of a subclass of class I aminoacyl-tRNA synthetases"/>
    <property type="match status" value="1"/>
</dbReference>
<dbReference type="CDD" id="cd00812">
    <property type="entry name" value="LeuRS_core"/>
    <property type="match status" value="1"/>
</dbReference>
<dbReference type="AlphaFoldDB" id="A0AA39KLQ7"/>
<dbReference type="InterPro" id="IPR014729">
    <property type="entry name" value="Rossmann-like_a/b/a_fold"/>
</dbReference>
<accession>A0AA39KLQ7</accession>
<evidence type="ECO:0000259" key="12">
    <source>
        <dbReference type="Pfam" id="PF00133"/>
    </source>
</evidence>
<gene>
    <name evidence="14" type="ORF">PV328_004452</name>
</gene>
<dbReference type="Pfam" id="PF08264">
    <property type="entry name" value="Anticodon_1"/>
    <property type="match status" value="1"/>
</dbReference>
<evidence type="ECO:0000256" key="5">
    <source>
        <dbReference type="ARBA" id="ARBA00022741"/>
    </source>
</evidence>
<evidence type="ECO:0000256" key="10">
    <source>
        <dbReference type="ARBA" id="ARBA00047469"/>
    </source>
</evidence>
<dbReference type="PANTHER" id="PTHR43740">
    <property type="entry name" value="LEUCYL-TRNA SYNTHETASE"/>
    <property type="match status" value="1"/>
</dbReference>
<evidence type="ECO:0000256" key="2">
    <source>
        <dbReference type="ARBA" id="ARBA00005594"/>
    </source>
</evidence>
<comment type="caution">
    <text evidence="14">The sequence shown here is derived from an EMBL/GenBank/DDBJ whole genome shotgun (WGS) entry which is preliminary data.</text>
</comment>
<dbReference type="GO" id="GO:0005739">
    <property type="term" value="C:mitochondrion"/>
    <property type="evidence" value="ECO:0007669"/>
    <property type="project" value="UniProtKB-SubCell"/>
</dbReference>
<evidence type="ECO:0000256" key="4">
    <source>
        <dbReference type="ARBA" id="ARBA00022598"/>
    </source>
</evidence>